<dbReference type="InterPro" id="IPR029058">
    <property type="entry name" value="AB_hydrolase_fold"/>
</dbReference>
<protein>
    <submittedName>
        <fullName evidence="3">Alpha/beta hydrolase</fullName>
    </submittedName>
</protein>
<organism evidence="3 4">
    <name type="scientific">Halioxenophilus aromaticivorans</name>
    <dbReference type="NCBI Taxonomy" id="1306992"/>
    <lineage>
        <taxon>Bacteria</taxon>
        <taxon>Pseudomonadati</taxon>
        <taxon>Pseudomonadota</taxon>
        <taxon>Gammaproteobacteria</taxon>
        <taxon>Alteromonadales</taxon>
        <taxon>Alteromonadaceae</taxon>
        <taxon>Halioxenophilus</taxon>
    </lineage>
</organism>
<dbReference type="RefSeq" id="WP_345422352.1">
    <property type="nucleotide sequence ID" value="NZ_AP031496.1"/>
</dbReference>
<accession>A0AAV3U311</accession>
<dbReference type="PANTHER" id="PTHR48081">
    <property type="entry name" value="AB HYDROLASE SUPERFAMILY PROTEIN C4A8.06C"/>
    <property type="match status" value="1"/>
</dbReference>
<sequence length="291" mass="32027">MPTTENSMQPKHIANAIAQLGQGLGPEVITQVNQLFAEQQQQLVNKVPALATDLAYGSHPRNQLDIYGPKDCQGPCPVVLWVHGGGFIRGDKGSDEHWPNTNVGRTLAQHNIVTAVMNYRLAPDNTWPSGSEDIAQALAWLAENIHQYGGDKNRIILAGTSAGAVHASGYLRLAGDKPTVHGVVLMSGLYGYTPLDDRDHYYYGDESTYGQRCPKEAVEATELPLLVTCSQYDPTRFQTEFNALLQARLKRFGTMPRALIMPGHNHYSMPYHLGTSDKRLEMELVAFVSAI</sequence>
<dbReference type="Proteomes" id="UP001409585">
    <property type="component" value="Unassembled WGS sequence"/>
</dbReference>
<evidence type="ECO:0000313" key="4">
    <source>
        <dbReference type="Proteomes" id="UP001409585"/>
    </source>
</evidence>
<dbReference type="PANTHER" id="PTHR48081:SF33">
    <property type="entry name" value="KYNURENINE FORMAMIDASE"/>
    <property type="match status" value="1"/>
</dbReference>
<dbReference type="EMBL" id="BAABLX010000023">
    <property type="protein sequence ID" value="GAA4944669.1"/>
    <property type="molecule type" value="Genomic_DNA"/>
</dbReference>
<dbReference type="Gene3D" id="3.40.50.1820">
    <property type="entry name" value="alpha/beta hydrolase"/>
    <property type="match status" value="1"/>
</dbReference>
<dbReference type="AlphaFoldDB" id="A0AAV3U311"/>
<comment type="caution">
    <text evidence="3">The sequence shown here is derived from an EMBL/GenBank/DDBJ whole genome shotgun (WGS) entry which is preliminary data.</text>
</comment>
<name>A0AAV3U311_9ALTE</name>
<dbReference type="SUPFAM" id="SSF53474">
    <property type="entry name" value="alpha/beta-Hydrolases"/>
    <property type="match status" value="1"/>
</dbReference>
<dbReference type="InterPro" id="IPR050300">
    <property type="entry name" value="GDXG_lipolytic_enzyme"/>
</dbReference>
<dbReference type="Pfam" id="PF20434">
    <property type="entry name" value="BD-FAE"/>
    <property type="match status" value="1"/>
</dbReference>
<keyword evidence="4" id="KW-1185">Reference proteome</keyword>
<dbReference type="InterPro" id="IPR049492">
    <property type="entry name" value="BD-FAE-like_dom"/>
</dbReference>
<feature type="domain" description="BD-FAE-like" evidence="2">
    <location>
        <begin position="64"/>
        <end position="166"/>
    </location>
</feature>
<keyword evidence="1 3" id="KW-0378">Hydrolase</keyword>
<evidence type="ECO:0000259" key="2">
    <source>
        <dbReference type="Pfam" id="PF20434"/>
    </source>
</evidence>
<dbReference type="GO" id="GO:0016787">
    <property type="term" value="F:hydrolase activity"/>
    <property type="evidence" value="ECO:0007669"/>
    <property type="project" value="UniProtKB-KW"/>
</dbReference>
<proteinExistence type="predicted"/>
<reference evidence="4" key="1">
    <citation type="journal article" date="2019" name="Int. J. Syst. Evol. Microbiol.">
        <title>The Global Catalogue of Microorganisms (GCM) 10K type strain sequencing project: providing services to taxonomists for standard genome sequencing and annotation.</title>
        <authorList>
            <consortium name="The Broad Institute Genomics Platform"/>
            <consortium name="The Broad Institute Genome Sequencing Center for Infectious Disease"/>
            <person name="Wu L."/>
            <person name="Ma J."/>
        </authorList>
    </citation>
    <scope>NUCLEOTIDE SEQUENCE [LARGE SCALE GENOMIC DNA]</scope>
    <source>
        <strain evidence="4">JCM 19134</strain>
    </source>
</reference>
<evidence type="ECO:0000313" key="3">
    <source>
        <dbReference type="EMBL" id="GAA4944669.1"/>
    </source>
</evidence>
<gene>
    <name evidence="3" type="ORF">GCM10025791_24600</name>
</gene>
<evidence type="ECO:0000256" key="1">
    <source>
        <dbReference type="ARBA" id="ARBA00022801"/>
    </source>
</evidence>